<name>A0A453NRD9_AEGTS</name>
<evidence type="ECO:0000256" key="3">
    <source>
        <dbReference type="ARBA" id="ARBA00006958"/>
    </source>
</evidence>
<reference evidence="10" key="1">
    <citation type="journal article" date="2014" name="Science">
        <title>Ancient hybridizations among the ancestral genomes of bread wheat.</title>
        <authorList>
            <consortium name="International Wheat Genome Sequencing Consortium,"/>
            <person name="Marcussen T."/>
            <person name="Sandve S.R."/>
            <person name="Heier L."/>
            <person name="Spannagl M."/>
            <person name="Pfeifer M."/>
            <person name="Jakobsen K.S."/>
            <person name="Wulff B.B."/>
            <person name="Steuernagel B."/>
            <person name="Mayer K.F."/>
            <person name="Olsen O.A."/>
        </authorList>
    </citation>
    <scope>NUCLEOTIDE SEQUENCE [LARGE SCALE GENOMIC DNA]</scope>
    <source>
        <strain evidence="10">cv. AL8/78</strain>
    </source>
</reference>
<reference evidence="9" key="3">
    <citation type="journal article" date="2017" name="Nature">
        <title>Genome sequence of the progenitor of the wheat D genome Aegilops tauschii.</title>
        <authorList>
            <person name="Luo M.C."/>
            <person name="Gu Y.Q."/>
            <person name="Puiu D."/>
            <person name="Wang H."/>
            <person name="Twardziok S.O."/>
            <person name="Deal K.R."/>
            <person name="Huo N."/>
            <person name="Zhu T."/>
            <person name="Wang L."/>
            <person name="Wang Y."/>
            <person name="McGuire P.E."/>
            <person name="Liu S."/>
            <person name="Long H."/>
            <person name="Ramasamy R.K."/>
            <person name="Rodriguez J.C."/>
            <person name="Van S.L."/>
            <person name="Yuan L."/>
            <person name="Wang Z."/>
            <person name="Xia Z."/>
            <person name="Xiao L."/>
            <person name="Anderson O.D."/>
            <person name="Ouyang S."/>
            <person name="Liang Y."/>
            <person name="Zimin A.V."/>
            <person name="Pertea G."/>
            <person name="Qi P."/>
            <person name="Bennetzen J.L."/>
            <person name="Dai X."/>
            <person name="Dawson M.W."/>
            <person name="Muller H.G."/>
            <person name="Kugler K."/>
            <person name="Rivarola-Duarte L."/>
            <person name="Spannagl M."/>
            <person name="Mayer K.F.X."/>
            <person name="Lu F.H."/>
            <person name="Bevan M.W."/>
            <person name="Leroy P."/>
            <person name="Li P."/>
            <person name="You F.M."/>
            <person name="Sun Q."/>
            <person name="Liu Z."/>
            <person name="Lyons E."/>
            <person name="Wicker T."/>
            <person name="Salzberg S.L."/>
            <person name="Devos K.M."/>
            <person name="Dvorak J."/>
        </authorList>
    </citation>
    <scope>NUCLEOTIDE SEQUENCE [LARGE SCALE GENOMIC DNA]</scope>
    <source>
        <strain evidence="9">cv. AL8/78</strain>
    </source>
</reference>
<evidence type="ECO:0000313" key="10">
    <source>
        <dbReference type="Proteomes" id="UP000015105"/>
    </source>
</evidence>
<evidence type="ECO:0000256" key="4">
    <source>
        <dbReference type="ARBA" id="ARBA00022722"/>
    </source>
</evidence>
<evidence type="ECO:0000256" key="7">
    <source>
        <dbReference type="ARBA" id="ARBA00023242"/>
    </source>
</evidence>
<comment type="similarity">
    <text evidence="3">Belongs to the HARBI1 family.</text>
</comment>
<dbReference type="InterPro" id="IPR045249">
    <property type="entry name" value="HARBI1-like"/>
</dbReference>
<sequence length="205" mass="23490">MEAAFHGRNKYTTQNVMAAVDFDLRFAYVLAGREGTAHDAVVLRDALGRENGLRVPQEKIYLVDAGYGAKPGFLPPFRGVRYHLNEWGNNPVQNKMELFNLRHSSLRTTIERAFGSLKRRFKIIDVATPFFVYPTQVDIVVALCTIQNWVLNDGIDEYIIPEDEWVANITHTSSSTGQAQEHAYRANFRQGLADQMWEDRQNYLH</sequence>
<dbReference type="Pfam" id="PF13359">
    <property type="entry name" value="DDE_Tnp_4"/>
    <property type="match status" value="1"/>
</dbReference>
<reference evidence="9" key="4">
    <citation type="submission" date="2019-03" db="UniProtKB">
        <authorList>
            <consortium name="EnsemblPlants"/>
        </authorList>
    </citation>
    <scope>IDENTIFICATION</scope>
</reference>
<keyword evidence="6" id="KW-0378">Hydrolase</keyword>
<organism evidence="9 10">
    <name type="scientific">Aegilops tauschii subsp. strangulata</name>
    <name type="common">Goatgrass</name>
    <dbReference type="NCBI Taxonomy" id="200361"/>
    <lineage>
        <taxon>Eukaryota</taxon>
        <taxon>Viridiplantae</taxon>
        <taxon>Streptophyta</taxon>
        <taxon>Embryophyta</taxon>
        <taxon>Tracheophyta</taxon>
        <taxon>Spermatophyta</taxon>
        <taxon>Magnoliopsida</taxon>
        <taxon>Liliopsida</taxon>
        <taxon>Poales</taxon>
        <taxon>Poaceae</taxon>
        <taxon>BOP clade</taxon>
        <taxon>Pooideae</taxon>
        <taxon>Triticodae</taxon>
        <taxon>Triticeae</taxon>
        <taxon>Triticinae</taxon>
        <taxon>Aegilops</taxon>
    </lineage>
</organism>
<dbReference type="Proteomes" id="UP000015105">
    <property type="component" value="Chromosome 6D"/>
</dbReference>
<keyword evidence="5" id="KW-0479">Metal-binding</keyword>
<dbReference type="PANTHER" id="PTHR22930">
    <property type="match status" value="1"/>
</dbReference>
<dbReference type="Gramene" id="AET6Gv20456500.1">
    <property type="protein sequence ID" value="AET6Gv20456500.1"/>
    <property type="gene ID" value="AET6Gv20456500"/>
</dbReference>
<feature type="domain" description="DDE Tnp4" evidence="8">
    <location>
        <begin position="3"/>
        <end position="146"/>
    </location>
</feature>
<dbReference type="GO" id="GO:0005634">
    <property type="term" value="C:nucleus"/>
    <property type="evidence" value="ECO:0007669"/>
    <property type="project" value="UniProtKB-SubCell"/>
</dbReference>
<keyword evidence="10" id="KW-1185">Reference proteome</keyword>
<comment type="cofactor">
    <cofactor evidence="1">
        <name>a divalent metal cation</name>
        <dbReference type="ChEBI" id="CHEBI:60240"/>
    </cofactor>
</comment>
<reference evidence="10" key="2">
    <citation type="journal article" date="2017" name="Nat. Plants">
        <title>The Aegilops tauschii genome reveals multiple impacts of transposons.</title>
        <authorList>
            <person name="Zhao G."/>
            <person name="Zou C."/>
            <person name="Li K."/>
            <person name="Wang K."/>
            <person name="Li T."/>
            <person name="Gao L."/>
            <person name="Zhang X."/>
            <person name="Wang H."/>
            <person name="Yang Z."/>
            <person name="Liu X."/>
            <person name="Jiang W."/>
            <person name="Mao L."/>
            <person name="Kong X."/>
            <person name="Jiao Y."/>
            <person name="Jia J."/>
        </authorList>
    </citation>
    <scope>NUCLEOTIDE SEQUENCE [LARGE SCALE GENOMIC DNA]</scope>
    <source>
        <strain evidence="10">cv. AL8/78</strain>
    </source>
</reference>
<evidence type="ECO:0000256" key="2">
    <source>
        <dbReference type="ARBA" id="ARBA00004123"/>
    </source>
</evidence>
<dbReference type="GO" id="GO:0004518">
    <property type="term" value="F:nuclease activity"/>
    <property type="evidence" value="ECO:0007669"/>
    <property type="project" value="UniProtKB-KW"/>
</dbReference>
<dbReference type="EnsemblPlants" id="AET6Gv20456500.1">
    <property type="protein sequence ID" value="AET6Gv20456500.1"/>
    <property type="gene ID" value="AET6Gv20456500"/>
</dbReference>
<reference evidence="9" key="5">
    <citation type="journal article" date="2021" name="G3 (Bethesda)">
        <title>Aegilops tauschii genome assembly Aet v5.0 features greater sequence contiguity and improved annotation.</title>
        <authorList>
            <person name="Wang L."/>
            <person name="Zhu T."/>
            <person name="Rodriguez J.C."/>
            <person name="Deal K.R."/>
            <person name="Dubcovsky J."/>
            <person name="McGuire P.E."/>
            <person name="Lux T."/>
            <person name="Spannagl M."/>
            <person name="Mayer K.F.X."/>
            <person name="Baldrich P."/>
            <person name="Meyers B.C."/>
            <person name="Huo N."/>
            <person name="Gu Y.Q."/>
            <person name="Zhou H."/>
            <person name="Devos K.M."/>
            <person name="Bennetzen J.L."/>
            <person name="Unver T."/>
            <person name="Budak H."/>
            <person name="Gulick P.J."/>
            <person name="Galiba G."/>
            <person name="Kalapos B."/>
            <person name="Nelson D.R."/>
            <person name="Li P."/>
            <person name="You F.M."/>
            <person name="Luo M.C."/>
            <person name="Dvorak J."/>
        </authorList>
    </citation>
    <scope>NUCLEOTIDE SEQUENCE [LARGE SCALE GENOMIC DNA]</scope>
    <source>
        <strain evidence="9">cv. AL8/78</strain>
    </source>
</reference>
<dbReference type="AlphaFoldDB" id="A0A453NRD9"/>
<comment type="subcellular location">
    <subcellularLocation>
        <location evidence="2">Nucleus</location>
    </subcellularLocation>
</comment>
<proteinExistence type="inferred from homology"/>
<dbReference type="STRING" id="200361.A0A453NRD9"/>
<dbReference type="InterPro" id="IPR027806">
    <property type="entry name" value="HARBI1_dom"/>
</dbReference>
<accession>A0A453NRD9</accession>
<evidence type="ECO:0000256" key="1">
    <source>
        <dbReference type="ARBA" id="ARBA00001968"/>
    </source>
</evidence>
<keyword evidence="7" id="KW-0539">Nucleus</keyword>
<evidence type="ECO:0000259" key="8">
    <source>
        <dbReference type="Pfam" id="PF13359"/>
    </source>
</evidence>
<dbReference type="GO" id="GO:0046872">
    <property type="term" value="F:metal ion binding"/>
    <property type="evidence" value="ECO:0007669"/>
    <property type="project" value="UniProtKB-KW"/>
</dbReference>
<evidence type="ECO:0000256" key="5">
    <source>
        <dbReference type="ARBA" id="ARBA00022723"/>
    </source>
</evidence>
<evidence type="ECO:0000313" key="9">
    <source>
        <dbReference type="EnsemblPlants" id="AET6Gv20456500.1"/>
    </source>
</evidence>
<dbReference type="GO" id="GO:0016787">
    <property type="term" value="F:hydrolase activity"/>
    <property type="evidence" value="ECO:0007669"/>
    <property type="project" value="UniProtKB-KW"/>
</dbReference>
<evidence type="ECO:0000256" key="6">
    <source>
        <dbReference type="ARBA" id="ARBA00022801"/>
    </source>
</evidence>
<protein>
    <recommendedName>
        <fullName evidence="8">DDE Tnp4 domain-containing protein</fullName>
    </recommendedName>
</protein>
<keyword evidence="4" id="KW-0540">Nuclease</keyword>
<dbReference type="PANTHER" id="PTHR22930:SF259">
    <property type="entry name" value="OS08G0106900 PROTEIN"/>
    <property type="match status" value="1"/>
</dbReference>